<proteinExistence type="predicted"/>
<dbReference type="RefSeq" id="WP_006125216.1">
    <property type="nucleotide sequence ID" value="NZ_CP098609.1"/>
</dbReference>
<reference evidence="2" key="1">
    <citation type="submission" date="2021-08" db="EMBL/GenBank/DDBJ databases">
        <title>DNA methylation of m4C regulates biosynthesis of daptomycin in Streptomyces roseosporus L30.</title>
        <authorList>
            <person name="Fang J.-L."/>
        </authorList>
    </citation>
    <scope>NUCLEOTIDE SEQUENCE</scope>
    <source>
        <strain evidence="2">L30</strain>
    </source>
</reference>
<dbReference type="EMBL" id="CP098609">
    <property type="protein sequence ID" value="USC49129.1"/>
    <property type="molecule type" value="Genomic_DNA"/>
</dbReference>
<evidence type="ECO:0008006" key="4">
    <source>
        <dbReference type="Google" id="ProtNLM"/>
    </source>
</evidence>
<feature type="region of interest" description="Disordered" evidence="1">
    <location>
        <begin position="454"/>
        <end position="473"/>
    </location>
</feature>
<name>A0ABY4UXX9_STRFL</name>
<organism evidence="2 3">
    <name type="scientific">Streptomyces filamentosus</name>
    <name type="common">Streptomyces roseosporus</name>
    <dbReference type="NCBI Taxonomy" id="67294"/>
    <lineage>
        <taxon>Bacteria</taxon>
        <taxon>Bacillati</taxon>
        <taxon>Actinomycetota</taxon>
        <taxon>Actinomycetes</taxon>
        <taxon>Kitasatosporales</taxon>
        <taxon>Streptomycetaceae</taxon>
        <taxon>Streptomyces</taxon>
    </lineage>
</organism>
<protein>
    <recommendedName>
        <fullName evidence="4">AG2 protein</fullName>
    </recommendedName>
</protein>
<accession>A0ABY4UXX9</accession>
<dbReference type="SUPFAM" id="SSF140453">
    <property type="entry name" value="EsxAB dimer-like"/>
    <property type="match status" value="1"/>
</dbReference>
<sequence length="747" mass="80904">MTMDFSTLTTAADKWDDMAGEFKKLEAAYKRDVHKISLGETWRGVAQMAANGRFDATLREYQAAQKEAKAVAAILREAHTQFTDLRGRLKSVRTDAIAAGMKVSVQGYVSYDYDKLTDKELAASRHDPDFASSVRIAESEWSQAIADAVKAFDDADGGVKIALDAAVLDANLLDGIGFNGAADKDKDIEEYEADKAADIATRINSDGNVSAADRAELQRTFRDNAGNKDFSRAFLNSLGADGTIQFTNKLNDLAYFDDKGRKKDYLGLQKGLATTLASATKDPDSKFYKDFRADLKKAGMEKYDLDVTGEKIAFGKGHGQQAVGYQSLVTLMQHGDGYSGQFLKDMAGDIRAAEDKDQGGNPDIWDLRGDFSGKNDGWFANDPLDGILGVMAKDPETATSYLDPGPGGKSDNLDYLLTDRDWKHENTTDWRGNLEITGRDELNEDVRTGLGLALEAGTTGREPQAPGTELGRHSEAQARIMHDTINILDYGVADGHDAKDAGPSNGDNVLKGDDYANMRGPLARAMASYTSDTVDILAGDGPGGRVGKDDALAAGDASQIQNSRGSILRMMRGVSEDSENFFLLHEADRLYMAEQLATEDLSDPEDLKNRSAKIGEVFGAINAVGGDVDLGERDAKLSAVGDQRVYGYHVVGSLITGVPVVGDIAQRTVDGYWNEWLKGVTGEEGLLARDKISSSNDAAEQALDSFFQSSGEANNRTDTNIGASQREARQSYMGGRELAYDALRERK</sequence>
<gene>
    <name evidence="2" type="ORF">K7395_21585</name>
</gene>
<feature type="compositionally biased region" description="Polar residues" evidence="1">
    <location>
        <begin position="709"/>
        <end position="723"/>
    </location>
</feature>
<dbReference type="Proteomes" id="UP001056079">
    <property type="component" value="Chromosome"/>
</dbReference>
<evidence type="ECO:0000313" key="3">
    <source>
        <dbReference type="Proteomes" id="UP001056079"/>
    </source>
</evidence>
<keyword evidence="3" id="KW-1185">Reference proteome</keyword>
<feature type="region of interest" description="Disordered" evidence="1">
    <location>
        <begin position="709"/>
        <end position="732"/>
    </location>
</feature>
<evidence type="ECO:0000256" key="1">
    <source>
        <dbReference type="SAM" id="MobiDB-lite"/>
    </source>
</evidence>
<evidence type="ECO:0000313" key="2">
    <source>
        <dbReference type="EMBL" id="USC49129.1"/>
    </source>
</evidence>
<dbReference type="InterPro" id="IPR036689">
    <property type="entry name" value="ESAT-6-like_sf"/>
</dbReference>